<proteinExistence type="predicted"/>
<dbReference type="Proteomes" id="UP000821866">
    <property type="component" value="Chromosome 9"/>
</dbReference>
<comment type="caution">
    <text evidence="2">The sequence shown here is derived from an EMBL/GenBank/DDBJ whole genome shotgun (WGS) entry which is preliminary data.</text>
</comment>
<feature type="region of interest" description="Disordered" evidence="1">
    <location>
        <begin position="1"/>
        <end position="37"/>
    </location>
</feature>
<reference evidence="2" key="2">
    <citation type="submission" date="2021-09" db="EMBL/GenBank/DDBJ databases">
        <authorList>
            <person name="Jia N."/>
            <person name="Wang J."/>
            <person name="Shi W."/>
            <person name="Du L."/>
            <person name="Sun Y."/>
            <person name="Zhan W."/>
            <person name="Jiang J."/>
            <person name="Wang Q."/>
            <person name="Zhang B."/>
            <person name="Ji P."/>
            <person name="Sakyi L.B."/>
            <person name="Cui X."/>
            <person name="Yuan T."/>
            <person name="Jiang B."/>
            <person name="Yang W."/>
            <person name="Lam T.T.-Y."/>
            <person name="Chang Q."/>
            <person name="Ding S."/>
            <person name="Wang X."/>
            <person name="Zhu J."/>
            <person name="Ruan X."/>
            <person name="Zhao L."/>
            <person name="Wei J."/>
            <person name="Que T."/>
            <person name="Du C."/>
            <person name="Cheng J."/>
            <person name="Dai P."/>
            <person name="Han X."/>
            <person name="Huang E."/>
            <person name="Gao Y."/>
            <person name="Liu J."/>
            <person name="Shao H."/>
            <person name="Ye R."/>
            <person name="Li L."/>
            <person name="Wei W."/>
            <person name="Wang X."/>
            <person name="Wang C."/>
            <person name="Huo Q."/>
            <person name="Li W."/>
            <person name="Guo W."/>
            <person name="Chen H."/>
            <person name="Chen S."/>
            <person name="Zhou L."/>
            <person name="Zhou L."/>
            <person name="Ni X."/>
            <person name="Tian J."/>
            <person name="Zhou Y."/>
            <person name="Sheng Y."/>
            <person name="Liu T."/>
            <person name="Pan Y."/>
            <person name="Xia L."/>
            <person name="Li J."/>
            <person name="Zhao F."/>
            <person name="Cao W."/>
        </authorList>
    </citation>
    <scope>NUCLEOTIDE SEQUENCE</scope>
    <source>
        <strain evidence="2">Rmic-2018</strain>
        <tissue evidence="2">Larvae</tissue>
    </source>
</reference>
<evidence type="ECO:0000313" key="3">
    <source>
        <dbReference type="Proteomes" id="UP000821866"/>
    </source>
</evidence>
<dbReference type="EMBL" id="JABSTU010000011">
    <property type="protein sequence ID" value="KAH8009024.1"/>
    <property type="molecule type" value="Genomic_DNA"/>
</dbReference>
<keyword evidence="3" id="KW-1185">Reference proteome</keyword>
<protein>
    <recommendedName>
        <fullName evidence="4">CCHC-type domain-containing protein</fullName>
    </recommendedName>
</protein>
<evidence type="ECO:0000313" key="2">
    <source>
        <dbReference type="EMBL" id="KAH8009024.1"/>
    </source>
</evidence>
<evidence type="ECO:0000256" key="1">
    <source>
        <dbReference type="SAM" id="MobiDB-lite"/>
    </source>
</evidence>
<name>A0A9J6D4P0_RHIMP</name>
<gene>
    <name evidence="2" type="ORF">HPB51_008954</name>
</gene>
<sequence length="537" mass="58752">MSEPEAVSVQPPMAGSHPGPGDSPRSNGSTFSPDGDRALLDVDLQNAPVTSVPAIPDVTNIQLPAAAGEAQNGRLPAESGQMMQASFHRVIAHQKQIHDILFDASCKVPNTHRSQIIGLLRQIVQECADIRAIAENQGGRMDELRHQLALSRHSASLGAALSAPRPVQTAVTYAAAAARSTARPTVVPPVWPETCSHPVLPSHWSEIADQHTTHTTRREHEHMFLTPLIPSTNPANEVTKIIKSNIDPMRENIGELTIRKTRHGLTILTNDHNAITRLKNALEKNAITSMSLSVRLPQKRKPRVKLTGVDSDIPAANIISQLNMRSPNLHLDPTTCRVAVSYKERSRNFTHVLEVDPSTCRSLLAQERVLGWTACSVSEDFHVPLCTYCATYGHTRKSCPVTNEPDKVVCTKCTGGGCFISSFKSFDLMGDGGEVGVFYAWLNQCAQPYLVQANQCTLPRCCIYGSVAYRPPGEPAIPKLQHVFCKQLDSIYYCYLLSPPLVSLLCLYSGYLCCPVAIQQHHLSERSEPADGCISIF</sequence>
<reference evidence="2" key="1">
    <citation type="journal article" date="2020" name="Cell">
        <title>Large-Scale Comparative Analyses of Tick Genomes Elucidate Their Genetic Diversity and Vector Capacities.</title>
        <authorList>
            <consortium name="Tick Genome and Microbiome Consortium (TIGMIC)"/>
            <person name="Jia N."/>
            <person name="Wang J."/>
            <person name="Shi W."/>
            <person name="Du L."/>
            <person name="Sun Y."/>
            <person name="Zhan W."/>
            <person name="Jiang J.F."/>
            <person name="Wang Q."/>
            <person name="Zhang B."/>
            <person name="Ji P."/>
            <person name="Bell-Sakyi L."/>
            <person name="Cui X.M."/>
            <person name="Yuan T.T."/>
            <person name="Jiang B.G."/>
            <person name="Yang W.F."/>
            <person name="Lam T.T."/>
            <person name="Chang Q.C."/>
            <person name="Ding S.J."/>
            <person name="Wang X.J."/>
            <person name="Zhu J.G."/>
            <person name="Ruan X.D."/>
            <person name="Zhao L."/>
            <person name="Wei J.T."/>
            <person name="Ye R.Z."/>
            <person name="Que T.C."/>
            <person name="Du C.H."/>
            <person name="Zhou Y.H."/>
            <person name="Cheng J.X."/>
            <person name="Dai P.F."/>
            <person name="Guo W.B."/>
            <person name="Han X.H."/>
            <person name="Huang E.J."/>
            <person name="Li L.F."/>
            <person name="Wei W."/>
            <person name="Gao Y.C."/>
            <person name="Liu J.Z."/>
            <person name="Shao H.Z."/>
            <person name="Wang X."/>
            <person name="Wang C.C."/>
            <person name="Yang T.C."/>
            <person name="Huo Q.B."/>
            <person name="Li W."/>
            <person name="Chen H.Y."/>
            <person name="Chen S.E."/>
            <person name="Zhou L.G."/>
            <person name="Ni X.B."/>
            <person name="Tian J.H."/>
            <person name="Sheng Y."/>
            <person name="Liu T."/>
            <person name="Pan Y.S."/>
            <person name="Xia L.Y."/>
            <person name="Li J."/>
            <person name="Zhao F."/>
            <person name="Cao W.C."/>
        </authorList>
    </citation>
    <scope>NUCLEOTIDE SEQUENCE</scope>
    <source>
        <strain evidence="2">Rmic-2018</strain>
    </source>
</reference>
<dbReference type="AlphaFoldDB" id="A0A9J6D4P0"/>
<evidence type="ECO:0008006" key="4">
    <source>
        <dbReference type="Google" id="ProtNLM"/>
    </source>
</evidence>
<accession>A0A9J6D4P0</accession>
<organism evidence="2 3">
    <name type="scientific">Rhipicephalus microplus</name>
    <name type="common">Cattle tick</name>
    <name type="synonym">Boophilus microplus</name>
    <dbReference type="NCBI Taxonomy" id="6941"/>
    <lineage>
        <taxon>Eukaryota</taxon>
        <taxon>Metazoa</taxon>
        <taxon>Ecdysozoa</taxon>
        <taxon>Arthropoda</taxon>
        <taxon>Chelicerata</taxon>
        <taxon>Arachnida</taxon>
        <taxon>Acari</taxon>
        <taxon>Parasitiformes</taxon>
        <taxon>Ixodida</taxon>
        <taxon>Ixodoidea</taxon>
        <taxon>Ixodidae</taxon>
        <taxon>Rhipicephalinae</taxon>
        <taxon>Rhipicephalus</taxon>
        <taxon>Boophilus</taxon>
    </lineage>
</organism>